<proteinExistence type="predicted"/>
<evidence type="ECO:0000256" key="1">
    <source>
        <dbReference type="SAM" id="MobiDB-lite"/>
    </source>
</evidence>
<reference evidence="2" key="1">
    <citation type="submission" date="2020-03" db="EMBL/GenBank/DDBJ databases">
        <title>The deep terrestrial virosphere.</title>
        <authorList>
            <person name="Holmfeldt K."/>
            <person name="Nilsson E."/>
            <person name="Simone D."/>
            <person name="Lopez-Fernandez M."/>
            <person name="Wu X."/>
            <person name="de Brujin I."/>
            <person name="Lundin D."/>
            <person name="Andersson A."/>
            <person name="Bertilsson S."/>
            <person name="Dopson M."/>
        </authorList>
    </citation>
    <scope>NUCLEOTIDE SEQUENCE</scope>
    <source>
        <strain evidence="3">MM415A00959</strain>
        <strain evidence="2">MM415B01571</strain>
    </source>
</reference>
<dbReference type="EMBL" id="MT141289">
    <property type="protein sequence ID" value="QJA57739.1"/>
    <property type="molecule type" value="Genomic_DNA"/>
</dbReference>
<feature type="region of interest" description="Disordered" evidence="1">
    <location>
        <begin position="42"/>
        <end position="64"/>
    </location>
</feature>
<organism evidence="2">
    <name type="scientific">viral metagenome</name>
    <dbReference type="NCBI Taxonomy" id="1070528"/>
    <lineage>
        <taxon>unclassified sequences</taxon>
        <taxon>metagenomes</taxon>
        <taxon>organismal metagenomes</taxon>
    </lineage>
</organism>
<gene>
    <name evidence="3" type="ORF">MM415A00959_0007</name>
    <name evidence="2" type="ORF">MM415B01571_0010</name>
</gene>
<dbReference type="AlphaFoldDB" id="A0A6M3IJI6"/>
<feature type="compositionally biased region" description="Basic and acidic residues" evidence="1">
    <location>
        <begin position="45"/>
        <end position="64"/>
    </location>
</feature>
<evidence type="ECO:0000313" key="3">
    <source>
        <dbReference type="EMBL" id="QJA78966.1"/>
    </source>
</evidence>
<evidence type="ECO:0000313" key="2">
    <source>
        <dbReference type="EMBL" id="QJA57739.1"/>
    </source>
</evidence>
<name>A0A6M3IJI6_9ZZZZ</name>
<sequence length="64" mass="7130">MHNIPTQLLQATINYLAKQPWAETNDLITALRSLPLIEEPAPALPKKDTVAVPEPKKEEKSAKK</sequence>
<protein>
    <submittedName>
        <fullName evidence="2">Uncharacterized protein</fullName>
    </submittedName>
</protein>
<accession>A0A6M3IJI6</accession>
<dbReference type="EMBL" id="MT142361">
    <property type="protein sequence ID" value="QJA78966.1"/>
    <property type="molecule type" value="Genomic_DNA"/>
</dbReference>